<name>A3GHA8_PICST</name>
<dbReference type="KEGG" id="pic:PICST_28917"/>
<dbReference type="eggNOG" id="KOG4840">
    <property type="taxonomic scope" value="Eukaryota"/>
</dbReference>
<dbReference type="SUPFAM" id="SSF53474">
    <property type="entry name" value="alpha/beta-Hydrolases"/>
    <property type="match status" value="1"/>
</dbReference>
<accession>A3GHA8</accession>
<evidence type="ECO:0000313" key="2">
    <source>
        <dbReference type="Proteomes" id="UP000002258"/>
    </source>
</evidence>
<protein>
    <recommendedName>
        <fullName evidence="3">DUF1749-domain-containing protein</fullName>
    </recommendedName>
</protein>
<dbReference type="OrthoDB" id="10034502at2759"/>
<sequence>MPFQLAPPQIGVVHAYGYNRTAFEFTSTPHDQAPNVLLFVAGLTNGILDVPYLPQLAEKIAKLNTKDGKWVLFQIIITSSYNGWATSSLKNDTRDIAKFISYLRSSPGGSRKKVVLMGHSTGCQDTIEYISKTQYKPNFAASSKIDAGILQAPISDSEALRLNSGLSEDSFEELLNVVQEEYLDKGKSSHILPDNYTKIVFNTPISAYRFYSLASKRGDDDYFSSYLTRQDFKESFGKVNVPLLTLYGSKDQFVPDFVDKEKLIEEWKQATDPEYWSPLSKILKGATHDVGEGSDEDAVEDLLDTVYKFIESL</sequence>
<dbReference type="InParanoid" id="A3GHA8"/>
<dbReference type="ESTHER" id="picst-a3gha8">
    <property type="family name" value="Fusarinine_C_esterase_sidJ"/>
</dbReference>
<gene>
    <name evidence="1" type="ORF">PICST_28917</name>
</gene>
<reference evidence="1 2" key="1">
    <citation type="journal article" date="2007" name="Nat. Biotechnol.">
        <title>Genome sequence of the lignocellulose-bioconverting and xylose-fermenting yeast Pichia stipitis.</title>
        <authorList>
            <person name="Jeffries T.W."/>
            <person name="Grigoriev I.V."/>
            <person name="Grimwood J."/>
            <person name="Laplaza J.M."/>
            <person name="Aerts A."/>
            <person name="Salamov A."/>
            <person name="Schmutz J."/>
            <person name="Lindquist E."/>
            <person name="Dehal P."/>
            <person name="Shapiro H."/>
            <person name="Jin Y.S."/>
            <person name="Passoth V."/>
            <person name="Richardson P.M."/>
        </authorList>
    </citation>
    <scope>NUCLEOTIDE SEQUENCE [LARGE SCALE GENOMIC DNA]</scope>
    <source>
        <strain evidence="2">ATCC 58785 / CBS 6054 / NBRC 10063 / NRRL Y-11545</strain>
    </source>
</reference>
<dbReference type="PANTHER" id="PTHR31591:SF1">
    <property type="entry name" value="UPF0613 PROTEIN PB24D3.06C"/>
    <property type="match status" value="1"/>
</dbReference>
<dbReference type="EMBL" id="AAVQ01000002">
    <property type="protein sequence ID" value="EAZ63023.2"/>
    <property type="molecule type" value="Genomic_DNA"/>
</dbReference>
<organism evidence="1 2">
    <name type="scientific">Scheffersomyces stipitis (strain ATCC 58785 / CBS 6054 / NBRC 10063 / NRRL Y-11545)</name>
    <name type="common">Yeast</name>
    <name type="synonym">Pichia stipitis</name>
    <dbReference type="NCBI Taxonomy" id="322104"/>
    <lineage>
        <taxon>Eukaryota</taxon>
        <taxon>Fungi</taxon>
        <taxon>Dikarya</taxon>
        <taxon>Ascomycota</taxon>
        <taxon>Saccharomycotina</taxon>
        <taxon>Pichiomycetes</taxon>
        <taxon>Debaryomycetaceae</taxon>
        <taxon>Scheffersomyces</taxon>
    </lineage>
</organism>
<dbReference type="Proteomes" id="UP000002258">
    <property type="component" value="Chromosome 1"/>
</dbReference>
<dbReference type="OMA" id="PPWVNKE"/>
<comment type="caution">
    <text evidence="1">The sequence shown here is derived from an EMBL/GenBank/DDBJ whole genome shotgun (WGS) entry which is preliminary data.</text>
</comment>
<dbReference type="Pfam" id="PF08538">
    <property type="entry name" value="DUF1749"/>
    <property type="match status" value="1"/>
</dbReference>
<evidence type="ECO:0008006" key="3">
    <source>
        <dbReference type="Google" id="ProtNLM"/>
    </source>
</evidence>
<dbReference type="InterPro" id="IPR013744">
    <property type="entry name" value="SidJ"/>
</dbReference>
<keyword evidence="2" id="KW-1185">Reference proteome</keyword>
<dbReference type="HOGENOM" id="CLU_049633_3_0_1"/>
<dbReference type="PANTHER" id="PTHR31591">
    <property type="entry name" value="UPF0613 PROTEIN PB24D3.06C"/>
    <property type="match status" value="1"/>
</dbReference>
<evidence type="ECO:0000313" key="1">
    <source>
        <dbReference type="EMBL" id="EAZ63023.2"/>
    </source>
</evidence>
<dbReference type="Gene3D" id="3.40.50.1820">
    <property type="entry name" value="alpha/beta hydrolase"/>
    <property type="match status" value="1"/>
</dbReference>
<dbReference type="InterPro" id="IPR029058">
    <property type="entry name" value="AB_hydrolase_fold"/>
</dbReference>
<dbReference type="RefSeq" id="XP_001387046.2">
    <property type="nucleotide sequence ID" value="XM_001387009.1"/>
</dbReference>
<dbReference type="GeneID" id="4851657"/>
<dbReference type="AlphaFoldDB" id="A3GHA8"/>
<proteinExistence type="predicted"/>